<dbReference type="SUPFAM" id="SSF52374">
    <property type="entry name" value="Nucleotidylyl transferase"/>
    <property type="match status" value="1"/>
</dbReference>
<dbReference type="InterPro" id="IPR020058">
    <property type="entry name" value="Glu/Gln-tRNA-synth_Ib_cat-dom"/>
</dbReference>
<reference evidence="7" key="1">
    <citation type="submission" date="2022-07" db="EMBL/GenBank/DDBJ databases">
        <title>Phylogenomic reconstructions and comparative analyses of Kickxellomycotina fungi.</title>
        <authorList>
            <person name="Reynolds N.K."/>
            <person name="Stajich J.E."/>
            <person name="Barry K."/>
            <person name="Grigoriev I.V."/>
            <person name="Crous P."/>
            <person name="Smith M.E."/>
        </authorList>
    </citation>
    <scope>NUCLEOTIDE SEQUENCE</scope>
    <source>
        <strain evidence="7">RSA 567</strain>
    </source>
</reference>
<keyword evidence="3 5" id="KW-0067">ATP-binding</keyword>
<keyword evidence="4 5" id="KW-0030">Aminoacyl-tRNA synthetase</keyword>
<dbReference type="PRINTS" id="PR00987">
    <property type="entry name" value="TRNASYNTHGLU"/>
</dbReference>
<evidence type="ECO:0000256" key="3">
    <source>
        <dbReference type="ARBA" id="ARBA00022840"/>
    </source>
</evidence>
<keyword evidence="2 5" id="KW-0547">Nucleotide-binding</keyword>
<accession>A0A9W8B166</accession>
<dbReference type="AlphaFoldDB" id="A0A9W8B166"/>
<protein>
    <submittedName>
        <fullName evidence="7">Glutamyl-tRNA synthetase</fullName>
        <ecNumber evidence="7">6.1.1.17</ecNumber>
    </submittedName>
</protein>
<evidence type="ECO:0000256" key="4">
    <source>
        <dbReference type="ARBA" id="ARBA00023146"/>
    </source>
</evidence>
<comment type="caution">
    <text evidence="7">The sequence shown here is derived from an EMBL/GenBank/DDBJ whole genome shotgun (WGS) entry which is preliminary data.</text>
</comment>
<dbReference type="OrthoDB" id="428822at2759"/>
<proteinExistence type="inferred from homology"/>
<dbReference type="InterPro" id="IPR014729">
    <property type="entry name" value="Rossmann-like_a/b/a_fold"/>
</dbReference>
<dbReference type="GO" id="GO:0004818">
    <property type="term" value="F:glutamate-tRNA ligase activity"/>
    <property type="evidence" value="ECO:0007669"/>
    <property type="project" value="UniProtKB-EC"/>
</dbReference>
<dbReference type="PANTHER" id="PTHR43311:SF2">
    <property type="entry name" value="GLUTAMATE--TRNA LIGASE, MITOCHONDRIAL-RELATED"/>
    <property type="match status" value="1"/>
</dbReference>
<dbReference type="PROSITE" id="PS00178">
    <property type="entry name" value="AA_TRNA_LIGASE_I"/>
    <property type="match status" value="1"/>
</dbReference>
<sequence length="121" mass="13653">MAVTAALRTRARATIARPSILHRALHTRVRFAPSPTGDLHLGGLRTALYNYLFAKYTQGQLVVRIEDTDQNRLVPGATERLLATLQWAKIDYQEGPDVGGDYGPYYQSQRTQLYQEHAQLL</sequence>
<evidence type="ECO:0000256" key="1">
    <source>
        <dbReference type="ARBA" id="ARBA00022598"/>
    </source>
</evidence>
<gene>
    <name evidence="7" type="primary">EARS2</name>
    <name evidence="7" type="ORF">H4R34_006002</name>
</gene>
<dbReference type="InterPro" id="IPR000924">
    <property type="entry name" value="Glu/Gln-tRNA-synth"/>
</dbReference>
<evidence type="ECO:0000259" key="6">
    <source>
        <dbReference type="Pfam" id="PF00749"/>
    </source>
</evidence>
<dbReference type="InterPro" id="IPR049940">
    <property type="entry name" value="GluQ/Sye"/>
</dbReference>
<keyword evidence="5" id="KW-0648">Protein biosynthesis</keyword>
<dbReference type="InterPro" id="IPR001412">
    <property type="entry name" value="aa-tRNA-synth_I_CS"/>
</dbReference>
<evidence type="ECO:0000256" key="5">
    <source>
        <dbReference type="RuleBase" id="RU363037"/>
    </source>
</evidence>
<dbReference type="PANTHER" id="PTHR43311">
    <property type="entry name" value="GLUTAMATE--TRNA LIGASE"/>
    <property type="match status" value="1"/>
</dbReference>
<comment type="similarity">
    <text evidence="5">Belongs to the class-I aminoacyl-tRNA synthetase family.</text>
</comment>
<evidence type="ECO:0000256" key="2">
    <source>
        <dbReference type="ARBA" id="ARBA00022741"/>
    </source>
</evidence>
<feature type="domain" description="Glutamyl/glutaminyl-tRNA synthetase class Ib catalytic" evidence="6">
    <location>
        <begin position="28"/>
        <end position="119"/>
    </location>
</feature>
<dbReference type="EMBL" id="JANBQB010001694">
    <property type="protein sequence ID" value="KAJ1970626.1"/>
    <property type="molecule type" value="Genomic_DNA"/>
</dbReference>
<dbReference type="EC" id="6.1.1.17" evidence="7"/>
<keyword evidence="8" id="KW-1185">Reference proteome</keyword>
<organism evidence="7 8">
    <name type="scientific">Dimargaris verticillata</name>
    <dbReference type="NCBI Taxonomy" id="2761393"/>
    <lineage>
        <taxon>Eukaryota</taxon>
        <taxon>Fungi</taxon>
        <taxon>Fungi incertae sedis</taxon>
        <taxon>Zoopagomycota</taxon>
        <taxon>Kickxellomycotina</taxon>
        <taxon>Dimargaritomycetes</taxon>
        <taxon>Dimargaritales</taxon>
        <taxon>Dimargaritaceae</taxon>
        <taxon>Dimargaris</taxon>
    </lineage>
</organism>
<name>A0A9W8B166_9FUNG</name>
<keyword evidence="1 5" id="KW-0436">Ligase</keyword>
<dbReference type="Proteomes" id="UP001151582">
    <property type="component" value="Unassembled WGS sequence"/>
</dbReference>
<dbReference type="GO" id="GO:0005524">
    <property type="term" value="F:ATP binding"/>
    <property type="evidence" value="ECO:0007669"/>
    <property type="project" value="UniProtKB-KW"/>
</dbReference>
<evidence type="ECO:0000313" key="8">
    <source>
        <dbReference type="Proteomes" id="UP001151582"/>
    </source>
</evidence>
<dbReference type="Gene3D" id="3.40.50.620">
    <property type="entry name" value="HUPs"/>
    <property type="match status" value="1"/>
</dbReference>
<feature type="non-terminal residue" evidence="7">
    <location>
        <position position="121"/>
    </location>
</feature>
<evidence type="ECO:0000313" key="7">
    <source>
        <dbReference type="EMBL" id="KAJ1970626.1"/>
    </source>
</evidence>
<dbReference type="Pfam" id="PF00749">
    <property type="entry name" value="tRNA-synt_1c"/>
    <property type="match status" value="1"/>
</dbReference>
<dbReference type="GO" id="GO:0005739">
    <property type="term" value="C:mitochondrion"/>
    <property type="evidence" value="ECO:0007669"/>
    <property type="project" value="TreeGrafter"/>
</dbReference>
<dbReference type="GO" id="GO:0006424">
    <property type="term" value="P:glutamyl-tRNA aminoacylation"/>
    <property type="evidence" value="ECO:0007669"/>
    <property type="project" value="TreeGrafter"/>
</dbReference>